<gene>
    <name evidence="1" type="ORF">DEIGR_310074</name>
</gene>
<dbReference type="EMBL" id="BCMS01000003">
    <property type="protein sequence ID" value="GAQ23555.1"/>
    <property type="molecule type" value="Genomic_DNA"/>
</dbReference>
<sequence>MSGSVRVVGVTGRHPWRSYGERMTFLPSFFRRRRVPVVTCALDPARHLMREVMEAGPAKQVEVSMREGRVAAFTLRGPAGHEAFIVQGARAVGRGGSFDLSRPAERGVLRSTVQAAVLTADDHLELQSTAAAAGCSLVRGVDLLDGAERWTPLRAVHADGRVVWAAEVTRALSGMPLEQCVWAGGYRVGAYRHHEPLGIVRLMSQTDEALRAQGIVPERLPALLVTSAWLVRSGVVSVLLEGGALDAGFLVPADFEWQESAYQQLWLSLTRAEVQRAGVGGTAEWVDLSAWRWRAG</sequence>
<evidence type="ECO:0000313" key="1">
    <source>
        <dbReference type="EMBL" id="GAQ23555.1"/>
    </source>
</evidence>
<dbReference type="AlphaFoldDB" id="A0A100HPW5"/>
<dbReference type="Proteomes" id="UP000056209">
    <property type="component" value="Unassembled WGS sequence"/>
</dbReference>
<keyword evidence="2" id="KW-1185">Reference proteome</keyword>
<proteinExistence type="predicted"/>
<reference evidence="2" key="1">
    <citation type="submission" date="2015-11" db="EMBL/GenBank/DDBJ databases">
        <title>Draft Genome Sequence of the Radioresistant Bacterium Deinococcus grandis, Isolated from Freshwater Fish in Japan.</title>
        <authorList>
            <person name="Satoh K."/>
            <person name="Onodera T."/>
            <person name="Omoso K."/>
            <person name="Takeda-Yano K."/>
            <person name="Katayama T."/>
            <person name="Oono Y."/>
            <person name="Narumi I."/>
        </authorList>
    </citation>
    <scope>NUCLEOTIDE SEQUENCE [LARGE SCALE GENOMIC DNA]</scope>
    <source>
        <strain evidence="2">ATCC 43672</strain>
    </source>
</reference>
<evidence type="ECO:0000313" key="2">
    <source>
        <dbReference type="Proteomes" id="UP000056209"/>
    </source>
</evidence>
<protein>
    <submittedName>
        <fullName evidence="1">Mitotic spindle assembly checkpoint protein MAD1</fullName>
    </submittedName>
</protein>
<name>A0A100HPW5_9DEIO</name>
<accession>A0A100HPW5</accession>
<organism evidence="1 2">
    <name type="scientific">Deinococcus grandis</name>
    <dbReference type="NCBI Taxonomy" id="57498"/>
    <lineage>
        <taxon>Bacteria</taxon>
        <taxon>Thermotogati</taxon>
        <taxon>Deinococcota</taxon>
        <taxon>Deinococci</taxon>
        <taxon>Deinococcales</taxon>
        <taxon>Deinococcaceae</taxon>
        <taxon>Deinococcus</taxon>
    </lineage>
</organism>
<comment type="caution">
    <text evidence="1">The sequence shown here is derived from an EMBL/GenBank/DDBJ whole genome shotgun (WGS) entry which is preliminary data.</text>
</comment>